<dbReference type="Proteomes" id="UP000286097">
    <property type="component" value="Unassembled WGS sequence"/>
</dbReference>
<evidence type="ECO:0000313" key="5">
    <source>
        <dbReference type="Proteomes" id="UP000282087"/>
    </source>
</evidence>
<dbReference type="Proteomes" id="UP000282087">
    <property type="component" value="Unassembled WGS sequence"/>
</dbReference>
<evidence type="ECO:0000313" key="3">
    <source>
        <dbReference type="EMBL" id="RMX64876.1"/>
    </source>
</evidence>
<keyword evidence="2" id="KW-0812">Transmembrane</keyword>
<reference evidence="5 6" key="1">
    <citation type="submission" date="2018-06" db="EMBL/GenBank/DDBJ databases">
        <title>Comparative genomics of downy mildews reveals potential adaptations to biotrophy.</title>
        <authorList>
            <person name="Fletcher K."/>
            <person name="Klosterman S.J."/>
            <person name="Derevnina L."/>
            <person name="Martin F."/>
            <person name="Koike S."/>
            <person name="Reyes Chin-Wo S."/>
            <person name="Mou B."/>
            <person name="Michelmore R."/>
        </authorList>
    </citation>
    <scope>NUCLEOTIDE SEQUENCE [LARGE SCALE GENOMIC DNA]</scope>
    <source>
        <strain evidence="4 6">R13</strain>
        <strain evidence="3 5">R14</strain>
    </source>
</reference>
<organism evidence="3 5">
    <name type="scientific">Peronospora effusa</name>
    <dbReference type="NCBI Taxonomy" id="542832"/>
    <lineage>
        <taxon>Eukaryota</taxon>
        <taxon>Sar</taxon>
        <taxon>Stramenopiles</taxon>
        <taxon>Oomycota</taxon>
        <taxon>Peronosporomycetes</taxon>
        <taxon>Peronosporales</taxon>
        <taxon>Peronosporaceae</taxon>
        <taxon>Peronospora</taxon>
    </lineage>
</organism>
<keyword evidence="5" id="KW-1185">Reference proteome</keyword>
<evidence type="ECO:0000256" key="1">
    <source>
        <dbReference type="SAM" id="MobiDB-lite"/>
    </source>
</evidence>
<feature type="region of interest" description="Disordered" evidence="1">
    <location>
        <begin position="45"/>
        <end position="70"/>
    </location>
</feature>
<comment type="caution">
    <text evidence="3">The sequence shown here is derived from an EMBL/GenBank/DDBJ whole genome shotgun (WGS) entry which is preliminary data.</text>
</comment>
<evidence type="ECO:0000313" key="6">
    <source>
        <dbReference type="Proteomes" id="UP000286097"/>
    </source>
</evidence>
<gene>
    <name evidence="4" type="ORF">DD237_004853</name>
    <name evidence="3" type="ORF">DD238_004430</name>
</gene>
<proteinExistence type="predicted"/>
<evidence type="ECO:0000256" key="2">
    <source>
        <dbReference type="SAM" id="Phobius"/>
    </source>
</evidence>
<dbReference type="VEuPathDB" id="FungiDB:DD237_004853"/>
<dbReference type="OrthoDB" id="199366at2759"/>
<dbReference type="EMBL" id="QLLG01000280">
    <property type="protein sequence ID" value="RMX64876.1"/>
    <property type="molecule type" value="Genomic_DNA"/>
</dbReference>
<accession>A0A3M6VHD8</accession>
<keyword evidence="2" id="KW-1133">Transmembrane helix</keyword>
<evidence type="ECO:0000313" key="4">
    <source>
        <dbReference type="EMBL" id="RQM13812.1"/>
    </source>
</evidence>
<dbReference type="AlphaFoldDB" id="A0A3M6VHD8"/>
<dbReference type="EMBL" id="QKXF01000233">
    <property type="protein sequence ID" value="RQM13812.1"/>
    <property type="molecule type" value="Genomic_DNA"/>
</dbReference>
<evidence type="ECO:0008006" key="7">
    <source>
        <dbReference type="Google" id="ProtNLM"/>
    </source>
</evidence>
<feature type="transmembrane region" description="Helical" evidence="2">
    <location>
        <begin position="16"/>
        <end position="37"/>
    </location>
</feature>
<name>A0A3M6VHD8_9STRA</name>
<sequence length="70" mass="7745">MAIAKFIRYYLDREPMVVLSCAIGAVAISMPLVVVPIRQSMGLPTDQYDGPHTPDYMKKSRGHLAPKLEG</sequence>
<keyword evidence="2" id="KW-0472">Membrane</keyword>
<protein>
    <recommendedName>
        <fullName evidence="7">NADH dehydrogenase [ubiquinone] 1 alpha subcomplex subunit 3</fullName>
    </recommendedName>
</protein>